<comment type="caution">
    <text evidence="2">The sequence shown here is derived from an EMBL/GenBank/DDBJ whole genome shotgun (WGS) entry which is preliminary data.</text>
</comment>
<name>A0AAW1W4Q5_RUBAR</name>
<keyword evidence="3" id="KW-1185">Reference proteome</keyword>
<reference evidence="2 3" key="1">
    <citation type="journal article" date="2023" name="G3 (Bethesda)">
        <title>A chromosome-length genome assembly and annotation of blackberry (Rubus argutus, cv. 'Hillquist').</title>
        <authorList>
            <person name="Bruna T."/>
            <person name="Aryal R."/>
            <person name="Dudchenko O."/>
            <person name="Sargent D.J."/>
            <person name="Mead D."/>
            <person name="Buti M."/>
            <person name="Cavallini A."/>
            <person name="Hytonen T."/>
            <person name="Andres J."/>
            <person name="Pham M."/>
            <person name="Weisz D."/>
            <person name="Mascagni F."/>
            <person name="Usai G."/>
            <person name="Natali L."/>
            <person name="Bassil N."/>
            <person name="Fernandez G.E."/>
            <person name="Lomsadze A."/>
            <person name="Armour M."/>
            <person name="Olukolu B."/>
            <person name="Poorten T."/>
            <person name="Britton C."/>
            <person name="Davik J."/>
            <person name="Ashrafi H."/>
            <person name="Aiden E.L."/>
            <person name="Borodovsky M."/>
            <person name="Worthington M."/>
        </authorList>
    </citation>
    <scope>NUCLEOTIDE SEQUENCE [LARGE SCALE GENOMIC DNA]</scope>
    <source>
        <strain evidence="2">PI 553951</strain>
    </source>
</reference>
<evidence type="ECO:0000313" key="2">
    <source>
        <dbReference type="EMBL" id="KAK9919895.1"/>
    </source>
</evidence>
<proteinExistence type="predicted"/>
<accession>A0AAW1W4Q5</accession>
<evidence type="ECO:0000313" key="3">
    <source>
        <dbReference type="Proteomes" id="UP001457282"/>
    </source>
</evidence>
<dbReference type="EMBL" id="JBEDUW010000006">
    <property type="protein sequence ID" value="KAK9919895.1"/>
    <property type="molecule type" value="Genomic_DNA"/>
</dbReference>
<gene>
    <name evidence="2" type="ORF">M0R45_028469</name>
</gene>
<dbReference type="Proteomes" id="UP001457282">
    <property type="component" value="Unassembled WGS sequence"/>
</dbReference>
<protein>
    <submittedName>
        <fullName evidence="2">Uncharacterized protein</fullName>
    </submittedName>
</protein>
<evidence type="ECO:0000256" key="1">
    <source>
        <dbReference type="SAM" id="MobiDB-lite"/>
    </source>
</evidence>
<dbReference type="AlphaFoldDB" id="A0AAW1W4Q5"/>
<sequence length="100" mass="11008">MAVCSPLPPSQNHNEINIKSAMATHITTDHNSIPPKFTTFTLTASPFHNQIIHYHHKQPVRASQCPAHHDAAKKPSRRRPKSQAASSVHTQQTSSPPPPP</sequence>
<organism evidence="2 3">
    <name type="scientific">Rubus argutus</name>
    <name type="common">Southern blackberry</name>
    <dbReference type="NCBI Taxonomy" id="59490"/>
    <lineage>
        <taxon>Eukaryota</taxon>
        <taxon>Viridiplantae</taxon>
        <taxon>Streptophyta</taxon>
        <taxon>Embryophyta</taxon>
        <taxon>Tracheophyta</taxon>
        <taxon>Spermatophyta</taxon>
        <taxon>Magnoliopsida</taxon>
        <taxon>eudicotyledons</taxon>
        <taxon>Gunneridae</taxon>
        <taxon>Pentapetalae</taxon>
        <taxon>rosids</taxon>
        <taxon>fabids</taxon>
        <taxon>Rosales</taxon>
        <taxon>Rosaceae</taxon>
        <taxon>Rosoideae</taxon>
        <taxon>Rosoideae incertae sedis</taxon>
        <taxon>Rubus</taxon>
    </lineage>
</organism>
<feature type="region of interest" description="Disordered" evidence="1">
    <location>
        <begin position="58"/>
        <end position="100"/>
    </location>
</feature>